<gene>
    <name evidence="1" type="ORF">G6O67_007284</name>
</gene>
<comment type="caution">
    <text evidence="1">The sequence shown here is derived from an EMBL/GenBank/DDBJ whole genome shotgun (WGS) entry which is preliminary data.</text>
</comment>
<evidence type="ECO:0000313" key="1">
    <source>
        <dbReference type="EMBL" id="KAF4505326.1"/>
    </source>
</evidence>
<dbReference type="OrthoDB" id="4761172at2759"/>
<keyword evidence="2" id="KW-1185">Reference proteome</keyword>
<proteinExistence type="predicted"/>
<organism evidence="1 2">
    <name type="scientific">Ophiocordyceps sinensis</name>
    <dbReference type="NCBI Taxonomy" id="72228"/>
    <lineage>
        <taxon>Eukaryota</taxon>
        <taxon>Fungi</taxon>
        <taxon>Dikarya</taxon>
        <taxon>Ascomycota</taxon>
        <taxon>Pezizomycotina</taxon>
        <taxon>Sordariomycetes</taxon>
        <taxon>Hypocreomycetidae</taxon>
        <taxon>Hypocreales</taxon>
        <taxon>Ophiocordycipitaceae</taxon>
        <taxon>Ophiocordyceps</taxon>
    </lineage>
</organism>
<reference evidence="1 2" key="1">
    <citation type="journal article" date="2020" name="Genome Biol. Evol.">
        <title>A new high-quality draft genome assembly of the Chinese cordyceps Ophiocordyceps sinensis.</title>
        <authorList>
            <person name="Shu R."/>
            <person name="Zhang J."/>
            <person name="Meng Q."/>
            <person name="Zhang H."/>
            <person name="Zhou G."/>
            <person name="Li M."/>
            <person name="Wu P."/>
            <person name="Zhao Y."/>
            <person name="Chen C."/>
            <person name="Qin Q."/>
        </authorList>
    </citation>
    <scope>NUCLEOTIDE SEQUENCE [LARGE SCALE GENOMIC DNA]</scope>
    <source>
        <strain evidence="1 2">IOZ07</strain>
    </source>
</reference>
<sequence length="318" mass="35792">MSSKSWYSLKSKAIPTRYGLSKNIQMLLQSLEEYHNGSLDGTELGRLVRLSPQRRSAIANTISKCANIIKKQPSEIKTCVDIIEMCTEILEIADKHPPIQDFPFMKLPVEIRDKILNLLIKAVFRIDFLVPATNASACRCPSIDRGSAYQTPQMRALPTLLGTSLNYEFCRSFFRKKTFRFRCACELLVHLSRGGTFKDNVRHVNVHWCGHDAAAAFKVLAKCPNLESLAISISKSTYTHLNEQGELMRNFFHISFRNTRLMDILGFEELLAIRGLKSVHVLHAQPKSNTSFAAEMERAGLASLLSSKLTLSITQLGD</sequence>
<dbReference type="AlphaFoldDB" id="A0A8H4LUU5"/>
<protein>
    <submittedName>
        <fullName evidence="1">Uncharacterized protein</fullName>
    </submittedName>
</protein>
<evidence type="ECO:0000313" key="2">
    <source>
        <dbReference type="Proteomes" id="UP000557566"/>
    </source>
</evidence>
<accession>A0A8H4LUU5</accession>
<dbReference type="EMBL" id="JAAVMX010000008">
    <property type="protein sequence ID" value="KAF4505326.1"/>
    <property type="molecule type" value="Genomic_DNA"/>
</dbReference>
<name>A0A8H4LUU5_9HYPO</name>
<dbReference type="Proteomes" id="UP000557566">
    <property type="component" value="Unassembled WGS sequence"/>
</dbReference>